<organism evidence="4 5">
    <name type="scientific">Verrucomicrobia subdivision 6 bacterium BACL9 MAG-120507-bin52</name>
    <dbReference type="NCBI Taxonomy" id="1655590"/>
    <lineage>
        <taxon>Bacteria</taxon>
        <taxon>Pseudomonadati</taxon>
        <taxon>Verrucomicrobiota</taxon>
        <taxon>Verrucomicrobiia</taxon>
        <taxon>Verrucomicrobiales</taxon>
        <taxon>Verrucomicrobia subdivision 6</taxon>
    </lineage>
</organism>
<dbReference type="PANTHER" id="PTHR34216">
    <property type="match status" value="1"/>
</dbReference>
<evidence type="ECO:0000259" key="3">
    <source>
        <dbReference type="PROSITE" id="PS51677"/>
    </source>
</evidence>
<evidence type="ECO:0000256" key="2">
    <source>
        <dbReference type="ARBA" id="ARBA00022729"/>
    </source>
</evidence>
<comment type="caution">
    <text evidence="4">The sequence shown here is derived from an EMBL/GenBank/DDBJ whole genome shotgun (WGS) entry which is preliminary data.</text>
</comment>
<evidence type="ECO:0000313" key="4">
    <source>
        <dbReference type="EMBL" id="KRO62034.1"/>
    </source>
</evidence>
<evidence type="ECO:0000313" key="5">
    <source>
        <dbReference type="Proteomes" id="UP000051269"/>
    </source>
</evidence>
<dbReference type="PROSITE" id="PS51677">
    <property type="entry name" value="NODB"/>
    <property type="match status" value="1"/>
</dbReference>
<dbReference type="Proteomes" id="UP000051269">
    <property type="component" value="Unassembled WGS sequence"/>
</dbReference>
<keyword evidence="2" id="KW-0732">Signal</keyword>
<comment type="subcellular location">
    <subcellularLocation>
        <location evidence="1">Secreted</location>
    </subcellularLocation>
</comment>
<dbReference type="PANTHER" id="PTHR34216:SF3">
    <property type="entry name" value="POLY-BETA-1,6-N-ACETYL-D-GLUCOSAMINE N-DEACETYLASE"/>
    <property type="match status" value="1"/>
</dbReference>
<dbReference type="AlphaFoldDB" id="A0A0R2RLM0"/>
<dbReference type="SUPFAM" id="SSF88713">
    <property type="entry name" value="Glycoside hydrolase/deacetylase"/>
    <property type="match status" value="1"/>
</dbReference>
<gene>
    <name evidence="4" type="ORF">ABR82_04610</name>
</gene>
<accession>A0A0R2RLM0</accession>
<dbReference type="Pfam" id="PF01522">
    <property type="entry name" value="Polysacc_deac_1"/>
    <property type="match status" value="1"/>
</dbReference>
<evidence type="ECO:0000256" key="1">
    <source>
        <dbReference type="ARBA" id="ARBA00004613"/>
    </source>
</evidence>
<dbReference type="EMBL" id="LIBO01000150">
    <property type="protein sequence ID" value="KRO62034.1"/>
    <property type="molecule type" value="Genomic_DNA"/>
</dbReference>
<sequence>MMALPEYYSRLSPFRGCFSTGFPILCYHKIAAPPPHARIKGLYLEPSLFRQQIQELAAEGFSFVSPEERHQSKAIAITFDDGFLNNLEAALPVMKEAGCRAINFLVADRIGKRSDWEAREGGEADSLMDEAQVREWLAAGNWIGAHTCTHPRLSQLSRAQAKEEIHASKKKLEDQFGLRIDHFAYPFGDYNSETIELVQDAGFRTASTMHRGINQTGNSLLELARWTARYESRTLRNLFRSLFG</sequence>
<reference evidence="4 5" key="1">
    <citation type="submission" date="2015-10" db="EMBL/GenBank/DDBJ databases">
        <title>Metagenome-Assembled Genomes uncover a global brackish microbiome.</title>
        <authorList>
            <person name="Hugerth L.W."/>
            <person name="Larsson J."/>
            <person name="Alneberg J."/>
            <person name="Lindh M.V."/>
            <person name="Legrand C."/>
            <person name="Pinhassi J."/>
            <person name="Andersson A.F."/>
        </authorList>
    </citation>
    <scope>NUCLEOTIDE SEQUENCE [LARGE SCALE GENOMIC DNA]</scope>
    <source>
        <strain evidence="4">BACL18 MAG-120507-bin52</strain>
    </source>
</reference>
<feature type="domain" description="NodB homology" evidence="3">
    <location>
        <begin position="73"/>
        <end position="244"/>
    </location>
</feature>
<dbReference type="Gene3D" id="3.20.20.370">
    <property type="entry name" value="Glycoside hydrolase/deacetylase"/>
    <property type="match status" value="1"/>
</dbReference>
<dbReference type="GO" id="GO:0016810">
    <property type="term" value="F:hydrolase activity, acting on carbon-nitrogen (but not peptide) bonds"/>
    <property type="evidence" value="ECO:0007669"/>
    <property type="project" value="InterPro"/>
</dbReference>
<protein>
    <recommendedName>
        <fullName evidence="3">NodB homology domain-containing protein</fullName>
    </recommendedName>
</protein>
<dbReference type="GO" id="GO:0005576">
    <property type="term" value="C:extracellular region"/>
    <property type="evidence" value="ECO:0007669"/>
    <property type="project" value="UniProtKB-SubCell"/>
</dbReference>
<dbReference type="InterPro" id="IPR011330">
    <property type="entry name" value="Glyco_hydro/deAcase_b/a-brl"/>
</dbReference>
<dbReference type="CDD" id="cd10918">
    <property type="entry name" value="CE4_NodB_like_5s_6s"/>
    <property type="match status" value="1"/>
</dbReference>
<dbReference type="GO" id="GO:0005975">
    <property type="term" value="P:carbohydrate metabolic process"/>
    <property type="evidence" value="ECO:0007669"/>
    <property type="project" value="InterPro"/>
</dbReference>
<proteinExistence type="predicted"/>
<dbReference type="InterPro" id="IPR051398">
    <property type="entry name" value="Polysacch_Deacetylase"/>
</dbReference>
<dbReference type="InterPro" id="IPR002509">
    <property type="entry name" value="NODB_dom"/>
</dbReference>
<name>A0A0R2RLM0_9BACT</name>